<proteinExistence type="predicted"/>
<sequence length="532" mass="61713">MIINQEPQPNEAKKKDFAKFTILLLILSLILVTTSLLINKYLYLTYAILIIIIIYTIHKLRVTKVKEKKKEFRSLLEKHKILLNNVETQIWYANDTDSYGMVNQAHADFLGVEKEELKDKNCITSNQEVFTTKEKITTKQWVKNYKGQKRLLSITKIPKLNTANEVEYVICTAEDITKEYKKEEKIKRLTFHDSLTGLYNRRYFEQELQRLDTQRQLPLSIIIGDVNGLKLANDAFGHHLGDKLLRKAAQTIKNSCRNEDIVARWGGDEFAILLPQTTEKDVKKVCSRIEKDCKEKDLGLIDISISLGHATKKLPTQSSKDIFKEAEDWMYKKKLKKSRKFHNKTISSLKETLKKKTHETLEHGQRIESLALKLGKKLNLAKPKLNNLSLLAKFHDLGKVAISKKILEKNKSLTEEEWGKIQEHTKIGYQIAKSSFELRHISQEILNHHEWWNGSGYPQGLKEEEIPLLARIIAIIDAYDVMIHGRTYQKPLSEQKVLKEIKKKAGIQFDPKLVEEFMKIISNNKKARERAD</sequence>
<protein>
    <submittedName>
        <fullName evidence="4">Diguanylate cyclase (GGDEF) domain-containing protein</fullName>
    </submittedName>
</protein>
<name>L0KDK0_HALHC</name>
<dbReference type="CDD" id="cd00077">
    <property type="entry name" value="HDc"/>
    <property type="match status" value="1"/>
</dbReference>
<organism evidence="4 5">
    <name type="scientific">Halobacteroides halobius (strain ATCC 35273 / DSM 5150 / MD-1)</name>
    <dbReference type="NCBI Taxonomy" id="748449"/>
    <lineage>
        <taxon>Bacteria</taxon>
        <taxon>Bacillati</taxon>
        <taxon>Bacillota</taxon>
        <taxon>Clostridia</taxon>
        <taxon>Halanaerobiales</taxon>
        <taxon>Halobacteroidaceae</taxon>
        <taxon>Halobacteroides</taxon>
    </lineage>
</organism>
<keyword evidence="5" id="KW-1185">Reference proteome</keyword>
<dbReference type="PANTHER" id="PTHR45228">
    <property type="entry name" value="CYCLIC DI-GMP PHOSPHODIESTERASE TM_0186-RELATED"/>
    <property type="match status" value="1"/>
</dbReference>
<feature type="transmembrane region" description="Helical" evidence="1">
    <location>
        <begin position="44"/>
        <end position="62"/>
    </location>
</feature>
<dbReference type="InterPro" id="IPR052020">
    <property type="entry name" value="Cyclic_di-GMP/3'3'-cGAMP_PDE"/>
</dbReference>
<accession>L0KDK0</accession>
<dbReference type="SUPFAM" id="SSF55073">
    <property type="entry name" value="Nucleotide cyclase"/>
    <property type="match status" value="1"/>
</dbReference>
<dbReference type="AlphaFoldDB" id="L0KDK0"/>
<dbReference type="InterPro" id="IPR003607">
    <property type="entry name" value="HD/PDEase_dom"/>
</dbReference>
<dbReference type="InterPro" id="IPR035965">
    <property type="entry name" value="PAS-like_dom_sf"/>
</dbReference>
<dbReference type="KEGG" id="hhl:Halha_2575"/>
<evidence type="ECO:0000259" key="3">
    <source>
        <dbReference type="PROSITE" id="PS51832"/>
    </source>
</evidence>
<dbReference type="SMART" id="SM00267">
    <property type="entry name" value="GGDEF"/>
    <property type="match status" value="1"/>
</dbReference>
<dbReference type="PROSITE" id="PS51832">
    <property type="entry name" value="HD_GYP"/>
    <property type="match status" value="1"/>
</dbReference>
<evidence type="ECO:0000313" key="5">
    <source>
        <dbReference type="Proteomes" id="UP000010880"/>
    </source>
</evidence>
<dbReference type="InterPro" id="IPR029787">
    <property type="entry name" value="Nucleotide_cyclase"/>
</dbReference>
<dbReference type="NCBIfam" id="TIGR00254">
    <property type="entry name" value="GGDEF"/>
    <property type="match status" value="1"/>
</dbReference>
<reference evidence="5" key="1">
    <citation type="submission" date="2012-02" db="EMBL/GenBank/DDBJ databases">
        <title>The complete genome of Halobacteroides halobius DSM 5150.</title>
        <authorList>
            <person name="Lucas S."/>
            <person name="Copeland A."/>
            <person name="Lapidus A."/>
            <person name="Glavina del Rio T."/>
            <person name="Dalin E."/>
            <person name="Tice H."/>
            <person name="Bruce D."/>
            <person name="Goodwin L."/>
            <person name="Pitluck S."/>
            <person name="Peters L."/>
            <person name="Mikhailova N."/>
            <person name="Gu W."/>
            <person name="Kyrpides N."/>
            <person name="Mavromatis K."/>
            <person name="Ivanova N."/>
            <person name="Brettin T."/>
            <person name="Detter J.C."/>
            <person name="Han C."/>
            <person name="Larimer F."/>
            <person name="Land M."/>
            <person name="Hauser L."/>
            <person name="Markowitz V."/>
            <person name="Cheng J.-F."/>
            <person name="Hugenholtz P."/>
            <person name="Woyke T."/>
            <person name="Wu D."/>
            <person name="Tindall B."/>
            <person name="Pomrenke H."/>
            <person name="Brambilla E."/>
            <person name="Klenk H.-P."/>
            <person name="Eisen J.A."/>
        </authorList>
    </citation>
    <scope>NUCLEOTIDE SEQUENCE [LARGE SCALE GENOMIC DNA]</scope>
    <source>
        <strain evidence="5">ATCC 35273 / DSM 5150 / MD-1</strain>
    </source>
</reference>
<dbReference type="EMBL" id="CP003359">
    <property type="protein sequence ID" value="AGB42449.1"/>
    <property type="molecule type" value="Genomic_DNA"/>
</dbReference>
<evidence type="ECO:0000259" key="2">
    <source>
        <dbReference type="PROSITE" id="PS50887"/>
    </source>
</evidence>
<keyword evidence="1" id="KW-0812">Transmembrane</keyword>
<dbReference type="Gene3D" id="1.10.3210.10">
    <property type="entry name" value="Hypothetical protein af1432"/>
    <property type="match status" value="1"/>
</dbReference>
<dbReference type="SUPFAM" id="SSF55785">
    <property type="entry name" value="PYP-like sensor domain (PAS domain)"/>
    <property type="match status" value="1"/>
</dbReference>
<dbReference type="Proteomes" id="UP000010880">
    <property type="component" value="Chromosome"/>
</dbReference>
<feature type="domain" description="GGDEF" evidence="2">
    <location>
        <begin position="217"/>
        <end position="346"/>
    </location>
</feature>
<feature type="transmembrane region" description="Helical" evidence="1">
    <location>
        <begin position="20"/>
        <end position="38"/>
    </location>
</feature>
<dbReference type="PROSITE" id="PS50887">
    <property type="entry name" value="GGDEF"/>
    <property type="match status" value="1"/>
</dbReference>
<dbReference type="InterPro" id="IPR043128">
    <property type="entry name" value="Rev_trsase/Diguanyl_cyclase"/>
</dbReference>
<dbReference type="eggNOG" id="COG2206">
    <property type="taxonomic scope" value="Bacteria"/>
</dbReference>
<dbReference type="eggNOG" id="COG2199">
    <property type="taxonomic scope" value="Bacteria"/>
</dbReference>
<dbReference type="RefSeq" id="WP_015328161.1">
    <property type="nucleotide sequence ID" value="NC_019978.1"/>
</dbReference>
<dbReference type="STRING" id="748449.Halha_2575"/>
<evidence type="ECO:0000256" key="1">
    <source>
        <dbReference type="SAM" id="Phobius"/>
    </source>
</evidence>
<dbReference type="SMART" id="SM00471">
    <property type="entry name" value="HDc"/>
    <property type="match status" value="1"/>
</dbReference>
<dbReference type="PATRIC" id="fig|748449.3.peg.2497"/>
<dbReference type="Gene3D" id="3.30.450.20">
    <property type="entry name" value="PAS domain"/>
    <property type="match status" value="1"/>
</dbReference>
<keyword evidence="1" id="KW-1133">Transmembrane helix</keyword>
<keyword evidence="1" id="KW-0472">Membrane</keyword>
<dbReference type="Pfam" id="PF13487">
    <property type="entry name" value="HD_5"/>
    <property type="match status" value="1"/>
</dbReference>
<dbReference type="PANTHER" id="PTHR45228:SF1">
    <property type="entry name" value="CYCLIC DI-GMP PHOSPHODIESTERASE TM_0186"/>
    <property type="match status" value="1"/>
</dbReference>
<gene>
    <name evidence="4" type="ordered locus">Halha_2575</name>
</gene>
<feature type="domain" description="HD-GYP" evidence="3">
    <location>
        <begin position="338"/>
        <end position="532"/>
    </location>
</feature>
<dbReference type="Pfam" id="PF00990">
    <property type="entry name" value="GGDEF"/>
    <property type="match status" value="1"/>
</dbReference>
<dbReference type="SUPFAM" id="SSF109604">
    <property type="entry name" value="HD-domain/PDEase-like"/>
    <property type="match status" value="1"/>
</dbReference>
<dbReference type="CDD" id="cd01949">
    <property type="entry name" value="GGDEF"/>
    <property type="match status" value="1"/>
</dbReference>
<dbReference type="InterPro" id="IPR037522">
    <property type="entry name" value="HD_GYP_dom"/>
</dbReference>
<evidence type="ECO:0000313" key="4">
    <source>
        <dbReference type="EMBL" id="AGB42449.1"/>
    </source>
</evidence>
<dbReference type="OrthoDB" id="9798833at2"/>
<dbReference type="InterPro" id="IPR000160">
    <property type="entry name" value="GGDEF_dom"/>
</dbReference>
<dbReference type="Gene3D" id="3.30.70.270">
    <property type="match status" value="1"/>
</dbReference>
<dbReference type="HOGENOM" id="CLU_000445_92_5_9"/>